<dbReference type="SUPFAM" id="SSF81383">
    <property type="entry name" value="F-box domain"/>
    <property type="match status" value="1"/>
</dbReference>
<organism evidence="2 3">
    <name type="scientific">Diploscapter pachys</name>
    <dbReference type="NCBI Taxonomy" id="2018661"/>
    <lineage>
        <taxon>Eukaryota</taxon>
        <taxon>Metazoa</taxon>
        <taxon>Ecdysozoa</taxon>
        <taxon>Nematoda</taxon>
        <taxon>Chromadorea</taxon>
        <taxon>Rhabditida</taxon>
        <taxon>Rhabditina</taxon>
        <taxon>Rhabditomorpha</taxon>
        <taxon>Rhabditoidea</taxon>
        <taxon>Rhabditidae</taxon>
        <taxon>Diploscapter</taxon>
    </lineage>
</organism>
<evidence type="ECO:0000313" key="3">
    <source>
        <dbReference type="Proteomes" id="UP000218231"/>
    </source>
</evidence>
<dbReference type="SMART" id="SM00256">
    <property type="entry name" value="FBOX"/>
    <property type="match status" value="1"/>
</dbReference>
<feature type="domain" description="F-box" evidence="1">
    <location>
        <begin position="1"/>
        <end position="46"/>
    </location>
</feature>
<gene>
    <name evidence="2" type="ORF">WR25_16764</name>
</gene>
<keyword evidence="3" id="KW-1185">Reference proteome</keyword>
<dbReference type="PROSITE" id="PS50181">
    <property type="entry name" value="FBOX"/>
    <property type="match status" value="1"/>
</dbReference>
<dbReference type="InterPro" id="IPR036047">
    <property type="entry name" value="F-box-like_dom_sf"/>
</dbReference>
<dbReference type="InterPro" id="IPR001810">
    <property type="entry name" value="F-box_dom"/>
</dbReference>
<sequence>MLESFPVEILLDCFGYLPYRDLLQITNVNRRVRNVILYERSKLKTRCGRPLIANVCLTECLDCPDAQIRNKPEKIFTTIHQARGRSGKPKIKKILRHMNECLNDVLKMDIEEIYRNDESMGKLVLCGFFGITQMKEPVRKEDSKNHNEFFEKRAIELVEELYEEDADSASAALEIDYEKLLMKKDENPTDEMIQLSTRNTCCCCFSPTCCEEDREFYNKNTMAVKGCCSKAPKYYDKRKRYNTELLAIAYKARCKRFFSTYAAYRLLEERWVGGSKLKSV</sequence>
<dbReference type="Pfam" id="PF00646">
    <property type="entry name" value="F-box"/>
    <property type="match status" value="1"/>
</dbReference>
<proteinExistence type="predicted"/>
<evidence type="ECO:0000259" key="1">
    <source>
        <dbReference type="PROSITE" id="PS50181"/>
    </source>
</evidence>
<dbReference type="CDD" id="cd09917">
    <property type="entry name" value="F-box_SF"/>
    <property type="match status" value="1"/>
</dbReference>
<evidence type="ECO:0000313" key="2">
    <source>
        <dbReference type="EMBL" id="PAV82327.1"/>
    </source>
</evidence>
<protein>
    <recommendedName>
        <fullName evidence="1">F-box domain-containing protein</fullName>
    </recommendedName>
</protein>
<name>A0A2A2L8F4_9BILA</name>
<dbReference type="Proteomes" id="UP000218231">
    <property type="component" value="Unassembled WGS sequence"/>
</dbReference>
<accession>A0A2A2L8F4</accession>
<dbReference type="AlphaFoldDB" id="A0A2A2L8F4"/>
<reference evidence="2 3" key="1">
    <citation type="journal article" date="2017" name="Curr. Biol.">
        <title>Genome architecture and evolution of a unichromosomal asexual nematode.</title>
        <authorList>
            <person name="Fradin H."/>
            <person name="Zegar C."/>
            <person name="Gutwein M."/>
            <person name="Lucas J."/>
            <person name="Kovtun M."/>
            <person name="Corcoran D."/>
            <person name="Baugh L.R."/>
            <person name="Kiontke K."/>
            <person name="Gunsalus K."/>
            <person name="Fitch D.H."/>
            <person name="Piano F."/>
        </authorList>
    </citation>
    <scope>NUCLEOTIDE SEQUENCE [LARGE SCALE GENOMIC DNA]</scope>
    <source>
        <strain evidence="2">PF1309</strain>
    </source>
</reference>
<dbReference type="EMBL" id="LIAE01007064">
    <property type="protein sequence ID" value="PAV82327.1"/>
    <property type="molecule type" value="Genomic_DNA"/>
</dbReference>
<comment type="caution">
    <text evidence="2">The sequence shown here is derived from an EMBL/GenBank/DDBJ whole genome shotgun (WGS) entry which is preliminary data.</text>
</comment>